<name>A0ABR3PF73_9PEZI</name>
<keyword evidence="3" id="KW-1185">Reference proteome</keyword>
<protein>
    <submittedName>
        <fullName evidence="2">Uncharacterized protein</fullName>
    </submittedName>
</protein>
<sequence>MAYNRKQKRQQERDNRKAAKNPKAARAAEKAKSSGISTPVEAELTSGPVGTKKRTVAQNGKVLIVDSVGNVYLEESTAEGGTHEYLLDVNEIHMPTVYDTILFKLPKWAYNQTIGKALNKQTQDAQMEELLDGPETEQDDDSAVLKSAAQPNLNAESRKRRVERKREGRVLPPGTVNP</sequence>
<evidence type="ECO:0000256" key="1">
    <source>
        <dbReference type="SAM" id="MobiDB-lite"/>
    </source>
</evidence>
<organism evidence="2 3">
    <name type="scientific">Neodothiora populina</name>
    <dbReference type="NCBI Taxonomy" id="2781224"/>
    <lineage>
        <taxon>Eukaryota</taxon>
        <taxon>Fungi</taxon>
        <taxon>Dikarya</taxon>
        <taxon>Ascomycota</taxon>
        <taxon>Pezizomycotina</taxon>
        <taxon>Dothideomycetes</taxon>
        <taxon>Dothideomycetidae</taxon>
        <taxon>Dothideales</taxon>
        <taxon>Dothioraceae</taxon>
        <taxon>Neodothiora</taxon>
    </lineage>
</organism>
<gene>
    <name evidence="2" type="ORF">AAFC00_003729</name>
</gene>
<feature type="region of interest" description="Disordered" evidence="1">
    <location>
        <begin position="131"/>
        <end position="178"/>
    </location>
</feature>
<comment type="caution">
    <text evidence="2">The sequence shown here is derived from an EMBL/GenBank/DDBJ whole genome shotgun (WGS) entry which is preliminary data.</text>
</comment>
<evidence type="ECO:0000313" key="2">
    <source>
        <dbReference type="EMBL" id="KAL1304801.1"/>
    </source>
</evidence>
<evidence type="ECO:0000313" key="3">
    <source>
        <dbReference type="Proteomes" id="UP001562354"/>
    </source>
</evidence>
<accession>A0ABR3PF73</accession>
<feature type="compositionally biased region" description="Acidic residues" evidence="1">
    <location>
        <begin position="131"/>
        <end position="142"/>
    </location>
</feature>
<dbReference type="RefSeq" id="XP_069201075.1">
    <property type="nucleotide sequence ID" value="XM_069348463.1"/>
</dbReference>
<dbReference type="EMBL" id="JBFMKM010000008">
    <property type="protein sequence ID" value="KAL1304801.1"/>
    <property type="molecule type" value="Genomic_DNA"/>
</dbReference>
<reference evidence="2 3" key="1">
    <citation type="submission" date="2024-07" db="EMBL/GenBank/DDBJ databases">
        <title>Draft sequence of the Neodothiora populina.</title>
        <authorList>
            <person name="Drown D.D."/>
            <person name="Schuette U.S."/>
            <person name="Buechlein A.B."/>
            <person name="Rusch D.R."/>
            <person name="Winton L.W."/>
            <person name="Adams G.A."/>
        </authorList>
    </citation>
    <scope>NUCLEOTIDE SEQUENCE [LARGE SCALE GENOMIC DNA]</scope>
    <source>
        <strain evidence="2 3">CPC 39397</strain>
    </source>
</reference>
<proteinExistence type="predicted"/>
<dbReference type="Proteomes" id="UP001562354">
    <property type="component" value="Unassembled WGS sequence"/>
</dbReference>
<feature type="region of interest" description="Disordered" evidence="1">
    <location>
        <begin position="1"/>
        <end position="48"/>
    </location>
</feature>
<dbReference type="GeneID" id="95977429"/>